<organism evidence="1 2">
    <name type="scientific">Burkholderia cepacia</name>
    <name type="common">Pseudomonas cepacia</name>
    <dbReference type="NCBI Taxonomy" id="292"/>
    <lineage>
        <taxon>Bacteria</taxon>
        <taxon>Pseudomonadati</taxon>
        <taxon>Pseudomonadota</taxon>
        <taxon>Betaproteobacteria</taxon>
        <taxon>Burkholderiales</taxon>
        <taxon>Burkholderiaceae</taxon>
        <taxon>Burkholderia</taxon>
        <taxon>Burkholderia cepacia complex</taxon>
    </lineage>
</organism>
<dbReference type="Proteomes" id="UP000036338">
    <property type="component" value="Unassembled WGS sequence"/>
</dbReference>
<dbReference type="RefSeq" id="WP_048244778.1">
    <property type="nucleotide sequence ID" value="NZ_LDWR01000013.1"/>
</dbReference>
<dbReference type="PATRIC" id="fig|292.27.peg.1099"/>
<name>A0A0J5X8F2_BURCE</name>
<gene>
    <name evidence="1" type="ORF">VL15_07965</name>
</gene>
<evidence type="ECO:0000313" key="1">
    <source>
        <dbReference type="EMBL" id="KML60796.1"/>
    </source>
</evidence>
<dbReference type="AlphaFoldDB" id="A0A0J5X8F2"/>
<reference evidence="1 2" key="1">
    <citation type="submission" date="2015-05" db="EMBL/GenBank/DDBJ databases">
        <title>Draft genome of Burkholderia cepacia LK29.</title>
        <authorList>
            <person name="Chan X.Y."/>
        </authorList>
    </citation>
    <scope>NUCLEOTIDE SEQUENCE [LARGE SCALE GENOMIC DNA]</scope>
    <source>
        <strain evidence="1 2">LK29</strain>
    </source>
</reference>
<dbReference type="EMBL" id="LDWR01000013">
    <property type="protein sequence ID" value="KML60796.1"/>
    <property type="molecule type" value="Genomic_DNA"/>
</dbReference>
<protein>
    <submittedName>
        <fullName evidence="1">Uncharacterized protein</fullName>
    </submittedName>
</protein>
<comment type="caution">
    <text evidence="1">The sequence shown here is derived from an EMBL/GenBank/DDBJ whole genome shotgun (WGS) entry which is preliminary data.</text>
</comment>
<evidence type="ECO:0000313" key="2">
    <source>
        <dbReference type="Proteomes" id="UP000036338"/>
    </source>
</evidence>
<sequence>MSDVINDDLRLLAAIAYGEASVANDSDEIGGIAFAVANRCRAWGGKSVSQLRAVDPNYAYAWNGTNQRFNKLMSTSDDKLDADSGMRLAVEWARKALENEGPDPSNGAFWWDGRDFMTAYASHPKVKDTFKWGAPSHNIFEVEENPGSFVTRWRVVNKKTGKTVNGAERGRYDSVWVSTAAHGSTIFWKYNRDFLEATGAKAHR</sequence>
<proteinExistence type="predicted"/>
<accession>A0A0J5X8F2</accession>